<dbReference type="Pfam" id="PF00912">
    <property type="entry name" value="Transgly"/>
    <property type="match status" value="1"/>
</dbReference>
<dbReference type="SUPFAM" id="SSF56601">
    <property type="entry name" value="beta-lactamase/transpeptidase-like"/>
    <property type="match status" value="1"/>
</dbReference>
<comment type="catalytic activity">
    <reaction evidence="11">
        <text>[GlcNAc-(1-&gt;4)-Mur2Ac(oyl-L-Ala-gamma-D-Glu-L-Lys-D-Ala-D-Ala)](n)-di-trans,octa-cis-undecaprenyl diphosphate + beta-D-GlcNAc-(1-&gt;4)-Mur2Ac(oyl-L-Ala-gamma-D-Glu-L-Lys-D-Ala-D-Ala)-di-trans,octa-cis-undecaprenyl diphosphate = [GlcNAc-(1-&gt;4)-Mur2Ac(oyl-L-Ala-gamma-D-Glu-L-Lys-D-Ala-D-Ala)](n+1)-di-trans,octa-cis-undecaprenyl diphosphate + di-trans,octa-cis-undecaprenyl diphosphate + H(+)</text>
        <dbReference type="Rhea" id="RHEA:23708"/>
        <dbReference type="Rhea" id="RHEA-COMP:9602"/>
        <dbReference type="Rhea" id="RHEA-COMP:9603"/>
        <dbReference type="ChEBI" id="CHEBI:15378"/>
        <dbReference type="ChEBI" id="CHEBI:58405"/>
        <dbReference type="ChEBI" id="CHEBI:60033"/>
        <dbReference type="ChEBI" id="CHEBI:78435"/>
        <dbReference type="EC" id="2.4.99.28"/>
    </reaction>
</comment>
<evidence type="ECO:0000256" key="8">
    <source>
        <dbReference type="ARBA" id="ARBA00022801"/>
    </source>
</evidence>
<comment type="similarity">
    <text evidence="3">In the N-terminal section; belongs to the glycosyltransferase 51 family.</text>
</comment>
<evidence type="ECO:0000256" key="2">
    <source>
        <dbReference type="ARBA" id="ARBA00007090"/>
    </source>
</evidence>
<dbReference type="NCBIfam" id="TIGR02073">
    <property type="entry name" value="PBP_1c"/>
    <property type="match status" value="1"/>
</dbReference>
<comment type="similarity">
    <text evidence="2">In the C-terminal section; belongs to the transpeptidase family.</text>
</comment>
<evidence type="ECO:0000256" key="7">
    <source>
        <dbReference type="ARBA" id="ARBA00022679"/>
    </source>
</evidence>
<comment type="pathway">
    <text evidence="1">Cell wall biogenesis; peptidoglycan biosynthesis.</text>
</comment>
<dbReference type="GO" id="GO:0004180">
    <property type="term" value="F:carboxypeptidase activity"/>
    <property type="evidence" value="ECO:0007669"/>
    <property type="project" value="UniProtKB-KW"/>
</dbReference>
<feature type="domain" description="Penicillin-binding C-terminal" evidence="15">
    <location>
        <begin position="598"/>
        <end position="678"/>
    </location>
</feature>
<evidence type="ECO:0000256" key="10">
    <source>
        <dbReference type="ARBA" id="ARBA00044770"/>
    </source>
</evidence>
<dbReference type="STRING" id="1715693.PH7735_03761"/>
<dbReference type="SUPFAM" id="SSF53955">
    <property type="entry name" value="Lysozyme-like"/>
    <property type="match status" value="1"/>
</dbReference>
<accession>A0A0P1IHB5</accession>
<dbReference type="Proteomes" id="UP000051870">
    <property type="component" value="Unassembled WGS sequence"/>
</dbReference>
<dbReference type="InterPro" id="IPR001264">
    <property type="entry name" value="Glyco_trans_51"/>
</dbReference>
<dbReference type="PANTHER" id="PTHR32282">
    <property type="entry name" value="BINDING PROTEIN TRANSPEPTIDASE, PUTATIVE-RELATED"/>
    <property type="match status" value="1"/>
</dbReference>
<proteinExistence type="inferred from homology"/>
<evidence type="ECO:0000256" key="5">
    <source>
        <dbReference type="ARBA" id="ARBA00022670"/>
    </source>
</evidence>
<dbReference type="InterPro" id="IPR001460">
    <property type="entry name" value="PCN-bd_Tpept"/>
</dbReference>
<evidence type="ECO:0000256" key="3">
    <source>
        <dbReference type="ARBA" id="ARBA00007739"/>
    </source>
</evidence>
<keyword evidence="6" id="KW-0328">Glycosyltransferase</keyword>
<evidence type="ECO:0000256" key="1">
    <source>
        <dbReference type="ARBA" id="ARBA00004752"/>
    </source>
</evidence>
<dbReference type="GO" id="GO:0008955">
    <property type="term" value="F:peptidoglycan glycosyltransferase activity"/>
    <property type="evidence" value="ECO:0007669"/>
    <property type="project" value="UniProtKB-EC"/>
</dbReference>
<dbReference type="Pfam" id="PF06832">
    <property type="entry name" value="BiPBP_C"/>
    <property type="match status" value="1"/>
</dbReference>
<evidence type="ECO:0000259" key="14">
    <source>
        <dbReference type="Pfam" id="PF00912"/>
    </source>
</evidence>
<dbReference type="EMBL" id="CYTW01000006">
    <property type="protein sequence ID" value="CUK13103.1"/>
    <property type="molecule type" value="Genomic_DNA"/>
</dbReference>
<dbReference type="EC" id="2.4.99.28" evidence="10"/>
<evidence type="ECO:0000259" key="15">
    <source>
        <dbReference type="Pfam" id="PF06832"/>
    </source>
</evidence>
<dbReference type="InterPro" id="IPR012338">
    <property type="entry name" value="Beta-lactam/transpept-like"/>
</dbReference>
<feature type="chain" id="PRO_5006065271" description="peptidoglycan glycosyltransferase" evidence="12">
    <location>
        <begin position="19"/>
        <end position="681"/>
    </location>
</feature>
<evidence type="ECO:0000256" key="9">
    <source>
        <dbReference type="ARBA" id="ARBA00023268"/>
    </source>
</evidence>
<reference evidence="17" key="1">
    <citation type="submission" date="2015-09" db="EMBL/GenBank/DDBJ databases">
        <authorList>
            <person name="Rodrigo-Torres Lidia"/>
            <person name="Arahal R.David."/>
        </authorList>
    </citation>
    <scope>NUCLEOTIDE SEQUENCE [LARGE SCALE GENOMIC DNA]</scope>
    <source>
        <strain evidence="17">CECT 7735</strain>
    </source>
</reference>
<dbReference type="InterPro" id="IPR023346">
    <property type="entry name" value="Lysozyme-like_dom_sf"/>
</dbReference>
<keyword evidence="17" id="KW-1185">Reference proteome</keyword>
<keyword evidence="12" id="KW-0732">Signal</keyword>
<dbReference type="GO" id="GO:0009252">
    <property type="term" value="P:peptidoglycan biosynthetic process"/>
    <property type="evidence" value="ECO:0007669"/>
    <property type="project" value="UniProtKB-UniPathway"/>
</dbReference>
<dbReference type="GO" id="GO:0030288">
    <property type="term" value="C:outer membrane-bounded periplasmic space"/>
    <property type="evidence" value="ECO:0007669"/>
    <property type="project" value="TreeGrafter"/>
</dbReference>
<keyword evidence="8" id="KW-0378">Hydrolase</keyword>
<dbReference type="UniPathway" id="UPA00219"/>
<dbReference type="GeneID" id="83882734"/>
<sequence>MKQRVWPLLCVVVLMAFAAARDAFDDWVDQTQLPAVLSETSVEVLDRNGQLLRAYTVENGIWRLGVTADEVDPLFLDMLIAYEDKRFYAHAGVDLLAIARATLQSAWHGHVVSGGSTLTMQVSRLLENSGTGRWKGKVRQMRLAWALERRLSKDRILALYLTHAPYGGNLEGLRAATLSWYGKEPTRLTPAQAAFLIALPQSPERRRPDRHLRAAQDARDRVLTRLETSKTLTVETALAAKTETIPAGKRPFPKLAAHLSDRALADTPEKMRHNVTLEKGLQVSLERLASNTLTGKQERLSIAMLVADHQTGEVLASVGSGGYSNHDHREGFVDMTQAVRSPGSTLKPLVYALGIDQGLIHPETIIDDRPVRFGSYAPQNFDGQFRGELRVADALQQSLNIPVVLLADQIGPARIMSAMQKTGAAPRLPSGKAGLAMVLGGVGVTLEELAQIYAMQARGGMAIDLTWQADVEQKTGTRVLSRAASWQVGHILSGISLPSGMSQRGLAFKTGTSYGHRDAWAVGYDGQHVIAVWIGRPDGTPVPGAFGGDLAAPVLFEAFQYLKPKLDPFGPPPPETLLVNAAALPLPLQRFRGRNAVFEAAADAPKLAFPPDGARLLATTKGLTIKVKNGELPYSVLTNGHLAATQVHQREMTLSEIGKGASTVTIVDAQGRSDRVSVWLD</sequence>
<evidence type="ECO:0000313" key="17">
    <source>
        <dbReference type="Proteomes" id="UP000051870"/>
    </source>
</evidence>
<evidence type="ECO:0000256" key="4">
    <source>
        <dbReference type="ARBA" id="ARBA00022645"/>
    </source>
</evidence>
<dbReference type="RefSeq" id="WP_306341234.1">
    <property type="nucleotide sequence ID" value="NZ_CYTW01000006.1"/>
</dbReference>
<keyword evidence="4" id="KW-0121">Carboxypeptidase</keyword>
<dbReference type="GO" id="GO:0008658">
    <property type="term" value="F:penicillin binding"/>
    <property type="evidence" value="ECO:0007669"/>
    <property type="project" value="InterPro"/>
</dbReference>
<gene>
    <name evidence="16" type="primary">pbpF_1</name>
    <name evidence="16" type="ORF">PH7735_03761</name>
</gene>
<evidence type="ECO:0000313" key="16">
    <source>
        <dbReference type="EMBL" id="CUK13103.1"/>
    </source>
</evidence>
<dbReference type="InterPro" id="IPR009647">
    <property type="entry name" value="PBP_C"/>
</dbReference>
<dbReference type="InterPro" id="IPR036950">
    <property type="entry name" value="PBP_transglycosylase"/>
</dbReference>
<dbReference type="Gene3D" id="3.40.710.10">
    <property type="entry name" value="DD-peptidase/beta-lactamase superfamily"/>
    <property type="match status" value="1"/>
</dbReference>
<keyword evidence="5" id="KW-0645">Protease</keyword>
<dbReference type="InterPro" id="IPR050396">
    <property type="entry name" value="Glycosyltr_51/Transpeptidase"/>
</dbReference>
<keyword evidence="9" id="KW-0511">Multifunctional enzyme</keyword>
<evidence type="ECO:0000256" key="11">
    <source>
        <dbReference type="ARBA" id="ARBA00049902"/>
    </source>
</evidence>
<feature type="domain" description="Penicillin-binding protein transpeptidase" evidence="13">
    <location>
        <begin position="303"/>
        <end position="555"/>
    </location>
</feature>
<dbReference type="AlphaFoldDB" id="A0A0P1IHB5"/>
<protein>
    <recommendedName>
        <fullName evidence="10">peptidoglycan glycosyltransferase</fullName>
        <ecNumber evidence="10">2.4.99.28</ecNumber>
    </recommendedName>
</protein>
<dbReference type="InterPro" id="IPR011815">
    <property type="entry name" value="PBP_1c"/>
</dbReference>
<dbReference type="GO" id="GO:0006508">
    <property type="term" value="P:proteolysis"/>
    <property type="evidence" value="ECO:0007669"/>
    <property type="project" value="UniProtKB-KW"/>
</dbReference>
<name>A0A0P1IHB5_9RHOB</name>
<feature type="domain" description="Glycosyl transferase family 51" evidence="14">
    <location>
        <begin position="59"/>
        <end position="226"/>
    </location>
</feature>
<keyword evidence="7" id="KW-0808">Transferase</keyword>
<evidence type="ECO:0000259" key="13">
    <source>
        <dbReference type="Pfam" id="PF00905"/>
    </source>
</evidence>
<organism evidence="16 17">
    <name type="scientific">Shimia thalassica</name>
    <dbReference type="NCBI Taxonomy" id="1715693"/>
    <lineage>
        <taxon>Bacteria</taxon>
        <taxon>Pseudomonadati</taxon>
        <taxon>Pseudomonadota</taxon>
        <taxon>Alphaproteobacteria</taxon>
        <taxon>Rhodobacterales</taxon>
        <taxon>Roseobacteraceae</taxon>
    </lineage>
</organism>
<dbReference type="Pfam" id="PF00905">
    <property type="entry name" value="Transpeptidase"/>
    <property type="match status" value="1"/>
</dbReference>
<dbReference type="Gene3D" id="1.10.3810.10">
    <property type="entry name" value="Biosynthetic peptidoglycan transglycosylase-like"/>
    <property type="match status" value="1"/>
</dbReference>
<evidence type="ECO:0000256" key="12">
    <source>
        <dbReference type="SAM" id="SignalP"/>
    </source>
</evidence>
<dbReference type="PANTHER" id="PTHR32282:SF15">
    <property type="entry name" value="PENICILLIN-BINDING PROTEIN 1C"/>
    <property type="match status" value="1"/>
</dbReference>
<evidence type="ECO:0000256" key="6">
    <source>
        <dbReference type="ARBA" id="ARBA00022676"/>
    </source>
</evidence>
<feature type="signal peptide" evidence="12">
    <location>
        <begin position="1"/>
        <end position="18"/>
    </location>
</feature>